<dbReference type="EMBL" id="JYIY01000074">
    <property type="protein sequence ID" value="KJL36417.1"/>
    <property type="molecule type" value="Genomic_DNA"/>
</dbReference>
<evidence type="ECO:0000313" key="2">
    <source>
        <dbReference type="EMBL" id="KJL36417.1"/>
    </source>
</evidence>
<dbReference type="AlphaFoldDB" id="A0A0F0LT43"/>
<dbReference type="STRING" id="400772.RR49_01753"/>
<evidence type="ECO:0000313" key="3">
    <source>
        <dbReference type="Proteomes" id="UP000033451"/>
    </source>
</evidence>
<name>A0A0F0LT43_9MICO</name>
<dbReference type="PATRIC" id="fig|400772.4.peg.1771"/>
<gene>
    <name evidence="2" type="ORF">RR49_01753</name>
</gene>
<proteinExistence type="predicted"/>
<comment type="caution">
    <text evidence="2">The sequence shown here is derived from an EMBL/GenBank/DDBJ whole genome shotgun (WGS) entry which is preliminary data.</text>
</comment>
<sequence>MPRIAATAEDEGFSQQASSGERRWEWVKPTSPTVRAAVLLSEMTPRNVRDGVDVQAYGAIYLDQVEQRLHEDGQRHPDAATLMAPLRAWGSTFTRDGAYRFRRSADPESRVEELAGDLRSFAAFATAIRDVTDLSEARLARSRIRRHVTAGLAPGYAAPQVASLIAEMNTNTETGVEP</sequence>
<evidence type="ECO:0000256" key="1">
    <source>
        <dbReference type="SAM" id="MobiDB-lite"/>
    </source>
</evidence>
<organism evidence="2 3">
    <name type="scientific">Microbacterium ginsengisoli</name>
    <dbReference type="NCBI Taxonomy" id="400772"/>
    <lineage>
        <taxon>Bacteria</taxon>
        <taxon>Bacillati</taxon>
        <taxon>Actinomycetota</taxon>
        <taxon>Actinomycetes</taxon>
        <taxon>Micrococcales</taxon>
        <taxon>Microbacteriaceae</taxon>
        <taxon>Microbacterium</taxon>
    </lineage>
</organism>
<keyword evidence="3" id="KW-1185">Reference proteome</keyword>
<accession>A0A0F0LT43</accession>
<dbReference type="Proteomes" id="UP000033451">
    <property type="component" value="Unassembled WGS sequence"/>
</dbReference>
<protein>
    <submittedName>
        <fullName evidence="2">Uncharacterized protein</fullName>
    </submittedName>
</protein>
<reference evidence="2 3" key="1">
    <citation type="submission" date="2015-02" db="EMBL/GenBank/DDBJ databases">
        <title>Draft genome sequences of ten Microbacterium spp. with emphasis on heavy metal contaminated environments.</title>
        <authorList>
            <person name="Corretto E."/>
        </authorList>
    </citation>
    <scope>NUCLEOTIDE SEQUENCE [LARGE SCALE GENOMIC DNA]</scope>
    <source>
        <strain evidence="2 3">DSM 18659</strain>
    </source>
</reference>
<feature type="region of interest" description="Disordered" evidence="1">
    <location>
        <begin position="1"/>
        <end position="22"/>
    </location>
</feature>